<dbReference type="Gene3D" id="3.40.50.2000">
    <property type="entry name" value="Glycogen Phosphorylase B"/>
    <property type="match status" value="2"/>
</dbReference>
<dbReference type="InterPro" id="IPR001296">
    <property type="entry name" value="Glyco_trans_1"/>
</dbReference>
<evidence type="ECO:0000313" key="4">
    <source>
        <dbReference type="Proteomes" id="UP001157134"/>
    </source>
</evidence>
<dbReference type="Proteomes" id="UP001157134">
    <property type="component" value="Unassembled WGS sequence"/>
</dbReference>
<gene>
    <name evidence="3" type="ORF">tloyanaT_29070</name>
</gene>
<accession>A0ABQ6HF91</accession>
<feature type="domain" description="Glycosyl transferase family 1" evidence="1">
    <location>
        <begin position="198"/>
        <end position="329"/>
    </location>
</feature>
<dbReference type="SUPFAM" id="SSF53756">
    <property type="entry name" value="UDP-Glycosyltransferase/glycogen phosphorylase"/>
    <property type="match status" value="1"/>
</dbReference>
<proteinExistence type="predicted"/>
<keyword evidence="4" id="KW-1185">Reference proteome</keyword>
<keyword evidence="3" id="KW-0808">Transferase</keyword>
<sequence>MKIAIIGTRGIPNRYGGFEQFAEIVSQQWVEKGHEVICYNPHDHFYNDSEFNGVKIIKKYNPESKIGAAANFLYDYLCLKDAYKQECDIYLELGYQSASISFLTIPKEERKKIVTNMDGLEWKRDKWSPTVKRLTKVAEKLAVKHSGTMISDNEGIADYYLEEFNVETELIAYGCEPVGALSKDLYVGYVDSSTEFDLVIARLEPENSIEVILEGVIQSDCETVLLVVGNYQTTYGKYLMEKYNDKRIYFVGGIFDKQILDSMRQYCRLYFHGHTVGGTNPSLLEAMAASANIVANDNKFNRAVLNNESFFFVTHEDIKRIRESFLKVKNEFDLFNIKNKQKIEEIYTWETIGEAYLEVFERIVNK</sequence>
<comment type="caution">
    <text evidence="3">The sequence shown here is derived from an EMBL/GenBank/DDBJ whole genome shotgun (WGS) entry which is preliminary data.</text>
</comment>
<dbReference type="Pfam" id="PF00534">
    <property type="entry name" value="Glycos_transf_1"/>
    <property type="match status" value="1"/>
</dbReference>
<dbReference type="GO" id="GO:0016740">
    <property type="term" value="F:transferase activity"/>
    <property type="evidence" value="ECO:0007669"/>
    <property type="project" value="UniProtKB-KW"/>
</dbReference>
<name>A0ABQ6HF91_9GAMM</name>
<feature type="domain" description="DUF1972" evidence="2">
    <location>
        <begin position="3"/>
        <end position="176"/>
    </location>
</feature>
<dbReference type="RefSeq" id="WP_284299892.1">
    <property type="nucleotide sequence ID" value="NZ_BSSV01000007.1"/>
</dbReference>
<reference evidence="3 4" key="1">
    <citation type="submission" date="2023-03" db="EMBL/GenBank/DDBJ databases">
        <title>Thalassotalea loyana LMG 22536T draft genome sequence.</title>
        <authorList>
            <person name="Sawabe T."/>
        </authorList>
    </citation>
    <scope>NUCLEOTIDE SEQUENCE [LARGE SCALE GENOMIC DNA]</scope>
    <source>
        <strain evidence="3 4">LMG 22536</strain>
    </source>
</reference>
<evidence type="ECO:0000259" key="2">
    <source>
        <dbReference type="Pfam" id="PF09314"/>
    </source>
</evidence>
<dbReference type="EMBL" id="BSSV01000007">
    <property type="protein sequence ID" value="GLX86654.1"/>
    <property type="molecule type" value="Genomic_DNA"/>
</dbReference>
<evidence type="ECO:0000313" key="3">
    <source>
        <dbReference type="EMBL" id="GLX86654.1"/>
    </source>
</evidence>
<organism evidence="3 4">
    <name type="scientific">Thalassotalea loyana</name>
    <dbReference type="NCBI Taxonomy" id="280483"/>
    <lineage>
        <taxon>Bacteria</taxon>
        <taxon>Pseudomonadati</taxon>
        <taxon>Pseudomonadota</taxon>
        <taxon>Gammaproteobacteria</taxon>
        <taxon>Alteromonadales</taxon>
        <taxon>Colwelliaceae</taxon>
        <taxon>Thalassotalea</taxon>
    </lineage>
</organism>
<dbReference type="Pfam" id="PF09314">
    <property type="entry name" value="DUF1972"/>
    <property type="match status" value="1"/>
</dbReference>
<protein>
    <submittedName>
        <fullName evidence="3">Glycosyl transferase</fullName>
    </submittedName>
</protein>
<dbReference type="InterPro" id="IPR015393">
    <property type="entry name" value="DUF1972"/>
</dbReference>
<evidence type="ECO:0000259" key="1">
    <source>
        <dbReference type="Pfam" id="PF00534"/>
    </source>
</evidence>